<evidence type="ECO:0000256" key="9">
    <source>
        <dbReference type="SAM" id="MobiDB-lite"/>
    </source>
</evidence>
<feature type="domain" description="Trypanosome variant surface glycoprotein B-type N-terminal" evidence="10">
    <location>
        <begin position="61"/>
        <end position="412"/>
    </location>
</feature>
<keyword evidence="3" id="KW-1003">Cell membrane</keyword>
<accession>M4TAM2</accession>
<organism evidence="11">
    <name type="scientific">Trypanosoma brucei</name>
    <dbReference type="NCBI Taxonomy" id="5691"/>
    <lineage>
        <taxon>Eukaryota</taxon>
        <taxon>Discoba</taxon>
        <taxon>Euglenozoa</taxon>
        <taxon>Kinetoplastea</taxon>
        <taxon>Metakinetoplastina</taxon>
        <taxon>Trypanosomatida</taxon>
        <taxon>Trypanosomatidae</taxon>
        <taxon>Trypanosoma</taxon>
    </lineage>
</organism>
<evidence type="ECO:0000256" key="4">
    <source>
        <dbReference type="ARBA" id="ARBA00022622"/>
    </source>
</evidence>
<name>M4TAM2_9TRYP</name>
<evidence type="ECO:0000256" key="3">
    <source>
        <dbReference type="ARBA" id="ARBA00022475"/>
    </source>
</evidence>
<dbReference type="EMBL" id="KC612544">
    <property type="protein sequence ID" value="AGH59975.1"/>
    <property type="molecule type" value="Genomic_DNA"/>
</dbReference>
<keyword evidence="4" id="KW-0336">GPI-anchor</keyword>
<dbReference type="VEuPathDB" id="TriTrypDB:Tbg972.3.100"/>
<evidence type="ECO:0000256" key="8">
    <source>
        <dbReference type="ARBA" id="ARBA00023288"/>
    </source>
</evidence>
<proteinExistence type="predicted"/>
<dbReference type="VEuPathDB" id="TriTrypDB:Tb09.v4.0073"/>
<comment type="function">
    <text evidence="1">VSG forms a coat on the surface of the parasite. The trypanosome evades the immune response of the host by expressing a series of antigenically distinct VSGs from an estimated 1000 VSG genes.</text>
</comment>
<keyword evidence="7" id="KW-0325">Glycoprotein</keyword>
<dbReference type="VEuPathDB" id="TriTrypDB:Tb427_000356500"/>
<dbReference type="GO" id="GO:0005886">
    <property type="term" value="C:plasma membrane"/>
    <property type="evidence" value="ECO:0007669"/>
    <property type="project" value="UniProtKB-SubCell"/>
</dbReference>
<evidence type="ECO:0000256" key="2">
    <source>
        <dbReference type="ARBA" id="ARBA00004609"/>
    </source>
</evidence>
<evidence type="ECO:0000259" key="10">
    <source>
        <dbReference type="Pfam" id="PF13206"/>
    </source>
</evidence>
<feature type="region of interest" description="Disordered" evidence="9">
    <location>
        <begin position="437"/>
        <end position="503"/>
    </location>
</feature>
<sequence>MPTQYTNYGGHISSNFSAFKNLYRVTGSTKNKQTSQHMRQHPVQLPYSYDKARSLLVATATLAVLSLRGAKGTLQEKNAADFALLCTFVNMQGAGGEQPTALADFTNDLEDLNKMNMSTADNNWQSLFEGGTEANKWENKKENYKDENLKQDWEKKWDKWVETKEKLTKPVSGKTWINEHPPPSGHWAKTTAHKNLNATLDDLETLVSKYSNLKQEISTGLTKTAQAKISEALCGEGAQDFKAEPTKTLQHASNWAQACAGNAGKSVWNDILCLCGLSDGTSSTDCDNTGAAIGWSSNPLTAETAVKSWCRQGKPAKLTGQTIRSAVATLEAKMRTAKQGTTIEHFLGAEAATCNGAETGNLCVKYTKYYAPAGDVRGVYSIPWVAKLEEAAEILDQIPEKKAEAAALAARIGGLIAAAKQHCKTTEPKVMALPAAATTQKHKKGSEKCTKQNKTAEECPESDCNYDAKTKECKPKAGTTETKEAGETPNAEGKKCSKKKVEG</sequence>
<keyword evidence="5" id="KW-0732">Signal</keyword>
<evidence type="ECO:0000256" key="1">
    <source>
        <dbReference type="ARBA" id="ARBA00002523"/>
    </source>
</evidence>
<keyword evidence="8" id="KW-0449">Lipoprotein</keyword>
<protein>
    <submittedName>
        <fullName evidence="11">Variant surface glycoprotein 1032</fullName>
    </submittedName>
</protein>
<reference evidence="11" key="1">
    <citation type="submission" date="2013-02" db="EMBL/GenBank/DDBJ databases">
        <authorList>
            <person name="Cross G.A.M."/>
            <person name="Kim H.-S."/>
            <person name="Wickstead B."/>
        </authorList>
    </citation>
    <scope>NUCLEOTIDE SEQUENCE</scope>
    <source>
        <strain evidence="11">Lister 427</strain>
    </source>
</reference>
<dbReference type="GO" id="GO:0098552">
    <property type="term" value="C:side of membrane"/>
    <property type="evidence" value="ECO:0007669"/>
    <property type="project" value="UniProtKB-KW"/>
</dbReference>
<feature type="compositionally biased region" description="Basic and acidic residues" evidence="9">
    <location>
        <begin position="446"/>
        <end position="457"/>
    </location>
</feature>
<evidence type="ECO:0000256" key="7">
    <source>
        <dbReference type="ARBA" id="ARBA00023180"/>
    </source>
</evidence>
<evidence type="ECO:0000313" key="11">
    <source>
        <dbReference type="EMBL" id="AGH59975.1"/>
    </source>
</evidence>
<dbReference type="InterPro" id="IPR025932">
    <property type="entry name" value="Trypano_VSG_B_N_dom"/>
</dbReference>
<evidence type="ECO:0000256" key="5">
    <source>
        <dbReference type="ARBA" id="ARBA00022729"/>
    </source>
</evidence>
<keyword evidence="6" id="KW-0472">Membrane</keyword>
<evidence type="ECO:0000256" key="6">
    <source>
        <dbReference type="ARBA" id="ARBA00023136"/>
    </source>
</evidence>
<feature type="compositionally biased region" description="Basic and acidic residues" evidence="9">
    <location>
        <begin position="466"/>
        <end position="503"/>
    </location>
</feature>
<dbReference type="AlphaFoldDB" id="M4TAM2"/>
<dbReference type="VEuPathDB" id="TriTrypDB:Tb1125.11.18490"/>
<dbReference type="Pfam" id="PF13206">
    <property type="entry name" value="VSG_B"/>
    <property type="match status" value="1"/>
</dbReference>
<comment type="subcellular location">
    <subcellularLocation>
        <location evidence="2">Cell membrane</location>
        <topology evidence="2">Lipid-anchor</topology>
        <topology evidence="2">GPI-anchor</topology>
    </subcellularLocation>
</comment>
<reference evidence="11" key="2">
    <citation type="journal article" date="2014" name="Mol. Biochem. Parasitol.">
        <title>Capturing the variant surface glycoprotein repertoire (the VSGnome) of Trypanosoma brucei Lister 427.</title>
        <authorList>
            <person name="Cross G.A."/>
            <person name="Kim H.S."/>
            <person name="Wickstead B."/>
        </authorList>
    </citation>
    <scope>NUCLEOTIDE SEQUENCE</scope>
    <source>
        <strain evidence="11">Lister 427</strain>
    </source>
</reference>